<dbReference type="InterPro" id="IPR052518">
    <property type="entry name" value="CHR_Transporter"/>
</dbReference>
<feature type="transmembrane region" description="Helical" evidence="7">
    <location>
        <begin position="70"/>
        <end position="91"/>
    </location>
</feature>
<dbReference type="PANTHER" id="PTHR43663:SF1">
    <property type="entry name" value="CHROMATE TRANSPORTER"/>
    <property type="match status" value="1"/>
</dbReference>
<dbReference type="PANTHER" id="PTHR43663">
    <property type="entry name" value="CHROMATE TRANSPORT PROTEIN-RELATED"/>
    <property type="match status" value="1"/>
</dbReference>
<evidence type="ECO:0000313" key="9">
    <source>
        <dbReference type="Proteomes" id="UP001158045"/>
    </source>
</evidence>
<evidence type="ECO:0000256" key="3">
    <source>
        <dbReference type="ARBA" id="ARBA00022475"/>
    </source>
</evidence>
<protein>
    <submittedName>
        <fullName evidence="8">Chromate transporter</fullName>
    </submittedName>
</protein>
<dbReference type="InterPro" id="IPR003370">
    <property type="entry name" value="Chromate_transpt"/>
</dbReference>
<dbReference type="RefSeq" id="WP_281092869.1">
    <property type="nucleotide sequence ID" value="NZ_JARYZI010000001.1"/>
</dbReference>
<dbReference type="Pfam" id="PF02417">
    <property type="entry name" value="Chromate_transp"/>
    <property type="match status" value="1"/>
</dbReference>
<proteinExistence type="inferred from homology"/>
<reference evidence="8 9" key="1">
    <citation type="submission" date="2023-04" db="EMBL/GenBank/DDBJ databases">
        <title>Fusibacter bizertensis strain WBS, isolated from littoral bottom sediments of the Arctic seas - biochemical and genomic analysis.</title>
        <authorList>
            <person name="Brioukhanov A.L."/>
        </authorList>
    </citation>
    <scope>NUCLEOTIDE SEQUENCE [LARGE SCALE GENOMIC DNA]</scope>
    <source>
        <strain evidence="8 9">WBS</strain>
    </source>
</reference>
<name>A0ABT6N9H6_9FIRM</name>
<evidence type="ECO:0000256" key="5">
    <source>
        <dbReference type="ARBA" id="ARBA00022989"/>
    </source>
</evidence>
<evidence type="ECO:0000256" key="2">
    <source>
        <dbReference type="ARBA" id="ARBA00005262"/>
    </source>
</evidence>
<dbReference type="EMBL" id="JARYZI010000001">
    <property type="protein sequence ID" value="MDH8677073.1"/>
    <property type="molecule type" value="Genomic_DNA"/>
</dbReference>
<keyword evidence="3" id="KW-1003">Cell membrane</keyword>
<evidence type="ECO:0000256" key="4">
    <source>
        <dbReference type="ARBA" id="ARBA00022692"/>
    </source>
</evidence>
<evidence type="ECO:0000256" key="7">
    <source>
        <dbReference type="SAM" id="Phobius"/>
    </source>
</evidence>
<keyword evidence="5 7" id="KW-1133">Transmembrane helix</keyword>
<accession>A0ABT6N9H6</accession>
<keyword evidence="4 7" id="KW-0812">Transmembrane</keyword>
<dbReference type="Proteomes" id="UP001158045">
    <property type="component" value="Unassembled WGS sequence"/>
</dbReference>
<keyword evidence="6 7" id="KW-0472">Membrane</keyword>
<comment type="similarity">
    <text evidence="2">Belongs to the chromate ion transporter (CHR) (TC 2.A.51) family.</text>
</comment>
<comment type="caution">
    <text evidence="8">The sequence shown here is derived from an EMBL/GenBank/DDBJ whole genome shotgun (WGS) entry which is preliminary data.</text>
</comment>
<keyword evidence="9" id="KW-1185">Reference proteome</keyword>
<feature type="transmembrane region" description="Helical" evidence="7">
    <location>
        <begin position="103"/>
        <end position="130"/>
    </location>
</feature>
<sequence length="183" mass="19974">MIKLLFEFIKIGTFTYGGGLAMIPLLRDIAIDNLWLTDSQFANLIAISQSTPGPIAINMATFIGFTEQSVIGAILASLVLILPGLILAIALSKLLAKYRKHPVVTAAFAGLKATVIGLIATSIVQVAIVSLFKEVPKDFGEIWSYLDLKALIMLASAYFIIQKTQKHPLYYILGFGLISIFIW</sequence>
<gene>
    <name evidence="8" type="ORF">QE109_02875</name>
</gene>
<feature type="transmembrane region" description="Helical" evidence="7">
    <location>
        <begin position="142"/>
        <end position="161"/>
    </location>
</feature>
<evidence type="ECO:0000256" key="1">
    <source>
        <dbReference type="ARBA" id="ARBA00004651"/>
    </source>
</evidence>
<evidence type="ECO:0000256" key="6">
    <source>
        <dbReference type="ARBA" id="ARBA00023136"/>
    </source>
</evidence>
<comment type="subcellular location">
    <subcellularLocation>
        <location evidence="1">Cell membrane</location>
        <topology evidence="1">Multi-pass membrane protein</topology>
    </subcellularLocation>
</comment>
<evidence type="ECO:0000313" key="8">
    <source>
        <dbReference type="EMBL" id="MDH8677073.1"/>
    </source>
</evidence>
<organism evidence="8 9">
    <name type="scientific">Fusibacter bizertensis</name>
    <dbReference type="NCBI Taxonomy" id="1488331"/>
    <lineage>
        <taxon>Bacteria</taxon>
        <taxon>Bacillati</taxon>
        <taxon>Bacillota</taxon>
        <taxon>Clostridia</taxon>
        <taxon>Eubacteriales</taxon>
        <taxon>Eubacteriales Family XII. Incertae Sedis</taxon>
        <taxon>Fusibacter</taxon>
    </lineage>
</organism>